<name>A0ABD1VLC8_9LAMI</name>
<dbReference type="Gene3D" id="1.10.630.10">
    <property type="entry name" value="Cytochrome P450"/>
    <property type="match status" value="1"/>
</dbReference>
<dbReference type="InterPro" id="IPR001128">
    <property type="entry name" value="Cyt_P450"/>
</dbReference>
<keyword evidence="7" id="KW-0732">Signal</keyword>
<dbReference type="GO" id="GO:0004497">
    <property type="term" value="F:monooxygenase activity"/>
    <property type="evidence" value="ECO:0007669"/>
    <property type="project" value="UniProtKB-KW"/>
</dbReference>
<feature type="chain" id="PRO_5044842444" evidence="7">
    <location>
        <begin position="24"/>
        <end position="225"/>
    </location>
</feature>
<keyword evidence="3" id="KW-0479">Metal-binding</keyword>
<keyword evidence="9" id="KW-1185">Reference proteome</keyword>
<comment type="caution">
    <text evidence="8">The sequence shown here is derived from an EMBL/GenBank/DDBJ whole genome shotgun (WGS) entry which is preliminary data.</text>
</comment>
<dbReference type="InterPro" id="IPR036396">
    <property type="entry name" value="Cyt_P450_sf"/>
</dbReference>
<evidence type="ECO:0000256" key="2">
    <source>
        <dbReference type="ARBA" id="ARBA00022617"/>
    </source>
</evidence>
<keyword evidence="6" id="KW-0503">Monooxygenase</keyword>
<dbReference type="SUPFAM" id="SSF48264">
    <property type="entry name" value="Cytochrome P450"/>
    <property type="match status" value="1"/>
</dbReference>
<reference evidence="9" key="1">
    <citation type="submission" date="2024-07" db="EMBL/GenBank/DDBJ databases">
        <title>Two chromosome-level genome assemblies of Korean endemic species Abeliophyllum distichum and Forsythia ovata (Oleaceae).</title>
        <authorList>
            <person name="Jang H."/>
        </authorList>
    </citation>
    <scope>NUCLEOTIDE SEQUENCE [LARGE SCALE GENOMIC DNA]</scope>
</reference>
<evidence type="ECO:0000256" key="7">
    <source>
        <dbReference type="SAM" id="SignalP"/>
    </source>
</evidence>
<evidence type="ECO:0000256" key="1">
    <source>
        <dbReference type="ARBA" id="ARBA00004167"/>
    </source>
</evidence>
<evidence type="ECO:0000313" key="8">
    <source>
        <dbReference type="EMBL" id="KAL2538041.1"/>
    </source>
</evidence>
<keyword evidence="4" id="KW-0560">Oxidoreductase</keyword>
<keyword evidence="5" id="KW-0408">Iron</keyword>
<comment type="subcellular location">
    <subcellularLocation>
        <location evidence="1">Membrane</location>
        <topology evidence="1">Single-pass membrane protein</topology>
    </subcellularLocation>
</comment>
<dbReference type="PANTHER" id="PTHR47947">
    <property type="entry name" value="CYTOCHROME P450 82C3-RELATED"/>
    <property type="match status" value="1"/>
</dbReference>
<evidence type="ECO:0000256" key="6">
    <source>
        <dbReference type="ARBA" id="ARBA00023033"/>
    </source>
</evidence>
<evidence type="ECO:0000256" key="5">
    <source>
        <dbReference type="ARBA" id="ARBA00023004"/>
    </source>
</evidence>
<dbReference type="InterPro" id="IPR002401">
    <property type="entry name" value="Cyt_P450_E_grp-I"/>
</dbReference>
<evidence type="ECO:0000256" key="4">
    <source>
        <dbReference type="ARBA" id="ARBA00023002"/>
    </source>
</evidence>
<gene>
    <name evidence="8" type="ORF">Fot_19432</name>
</gene>
<evidence type="ECO:0000256" key="3">
    <source>
        <dbReference type="ARBA" id="ARBA00022723"/>
    </source>
</evidence>
<dbReference type="EMBL" id="JBFOLJ010000005">
    <property type="protein sequence ID" value="KAL2538041.1"/>
    <property type="molecule type" value="Genomic_DNA"/>
</dbReference>
<proteinExistence type="predicted"/>
<protein>
    <submittedName>
        <fullName evidence="8">Cytochrome</fullName>
    </submittedName>
</protein>
<dbReference type="Proteomes" id="UP001604277">
    <property type="component" value="Unassembled WGS sequence"/>
</dbReference>
<dbReference type="GO" id="GO:0016020">
    <property type="term" value="C:membrane"/>
    <property type="evidence" value="ECO:0007669"/>
    <property type="project" value="UniProtKB-SubCell"/>
</dbReference>
<dbReference type="AlphaFoldDB" id="A0ABD1VLC8"/>
<dbReference type="InterPro" id="IPR050651">
    <property type="entry name" value="Plant_Cytochrome_P450_Monoox"/>
</dbReference>
<evidence type="ECO:0000313" key="9">
    <source>
        <dbReference type="Proteomes" id="UP001604277"/>
    </source>
</evidence>
<keyword evidence="2" id="KW-0349">Heme</keyword>
<dbReference type="PANTHER" id="PTHR47947:SF13">
    <property type="entry name" value="CYTOCHROME P450, FAMILY 81, SUBFAMILY K, POLYPEPTIDE 1-RELATED"/>
    <property type="match status" value="1"/>
</dbReference>
<dbReference type="GO" id="GO:0046872">
    <property type="term" value="F:metal ion binding"/>
    <property type="evidence" value="ECO:0007669"/>
    <property type="project" value="UniProtKB-KW"/>
</dbReference>
<sequence>MEILWCSLLLIFSIFFILKHLSSQNSRNLPPTPPALPVLGHLHHLKTSPHRALQALSKNYGPIIYLYFGCRGILHVSSPSAVEQCFTKNDNIFANRPESLASKILGYNHTTLGFSPYGDHWRFLRRLTTVKIFSSASLQRFASIRTEETRFLVEKLLQGSVNGTWRKVNLKSLFSELVYNVMMMMVTGKLWSMEDYEIFGAGNIMDICDYIPLLRWWDSEGWKRN</sequence>
<dbReference type="Pfam" id="PF00067">
    <property type="entry name" value="p450"/>
    <property type="match status" value="1"/>
</dbReference>
<organism evidence="8 9">
    <name type="scientific">Forsythia ovata</name>
    <dbReference type="NCBI Taxonomy" id="205694"/>
    <lineage>
        <taxon>Eukaryota</taxon>
        <taxon>Viridiplantae</taxon>
        <taxon>Streptophyta</taxon>
        <taxon>Embryophyta</taxon>
        <taxon>Tracheophyta</taxon>
        <taxon>Spermatophyta</taxon>
        <taxon>Magnoliopsida</taxon>
        <taxon>eudicotyledons</taxon>
        <taxon>Gunneridae</taxon>
        <taxon>Pentapetalae</taxon>
        <taxon>asterids</taxon>
        <taxon>lamiids</taxon>
        <taxon>Lamiales</taxon>
        <taxon>Oleaceae</taxon>
        <taxon>Forsythieae</taxon>
        <taxon>Forsythia</taxon>
    </lineage>
</organism>
<feature type="signal peptide" evidence="7">
    <location>
        <begin position="1"/>
        <end position="23"/>
    </location>
</feature>
<accession>A0ABD1VLC8</accession>
<dbReference type="PRINTS" id="PR00463">
    <property type="entry name" value="EP450I"/>
</dbReference>